<gene>
    <name evidence="1" type="ORF">MNBD_GAMMA21-2384</name>
</gene>
<dbReference type="SUPFAM" id="SSF55718">
    <property type="entry name" value="SCP-like"/>
    <property type="match status" value="1"/>
</dbReference>
<accession>A0A3B1A290</accession>
<reference evidence="1" key="1">
    <citation type="submission" date="2018-06" db="EMBL/GenBank/DDBJ databases">
        <authorList>
            <person name="Zhirakovskaya E."/>
        </authorList>
    </citation>
    <scope>NUCLEOTIDE SEQUENCE</scope>
</reference>
<evidence type="ECO:0000313" key="1">
    <source>
        <dbReference type="EMBL" id="VAW99858.1"/>
    </source>
</evidence>
<protein>
    <recommendedName>
        <fullName evidence="2">SCP-2 sterol transfer family protein</fullName>
    </recommendedName>
</protein>
<proteinExistence type="predicted"/>
<sequence length="132" mass="15068">MSDLFNSDWMTKFKAEWNNEPELTEPLEKIGFSSVIGYGYQNEDKPLGFIKVENGQVTEAGPYNDEQLNWDLRATNDQWNTFFKKELGMTGLGIAFTTGKIKFKTGDYSAMIKDPRMATPFVKSFSVMGRIQ</sequence>
<dbReference type="InterPro" id="IPR036527">
    <property type="entry name" value="SCP2_sterol-bd_dom_sf"/>
</dbReference>
<name>A0A3B1A290_9ZZZZ</name>
<dbReference type="AlphaFoldDB" id="A0A3B1A290"/>
<dbReference type="EMBL" id="UOFR01000070">
    <property type="protein sequence ID" value="VAW99858.1"/>
    <property type="molecule type" value="Genomic_DNA"/>
</dbReference>
<evidence type="ECO:0008006" key="2">
    <source>
        <dbReference type="Google" id="ProtNLM"/>
    </source>
</evidence>
<organism evidence="1">
    <name type="scientific">hydrothermal vent metagenome</name>
    <dbReference type="NCBI Taxonomy" id="652676"/>
    <lineage>
        <taxon>unclassified sequences</taxon>
        <taxon>metagenomes</taxon>
        <taxon>ecological metagenomes</taxon>
    </lineage>
</organism>
<dbReference type="Gene3D" id="3.30.1050.10">
    <property type="entry name" value="SCP2 sterol-binding domain"/>
    <property type="match status" value="1"/>
</dbReference>